<evidence type="ECO:0000259" key="2">
    <source>
        <dbReference type="PROSITE" id="PS50110"/>
    </source>
</evidence>
<dbReference type="Pfam" id="PF00072">
    <property type="entry name" value="Response_reg"/>
    <property type="match status" value="1"/>
</dbReference>
<evidence type="ECO:0000256" key="1">
    <source>
        <dbReference type="PROSITE-ProRule" id="PRU00169"/>
    </source>
</evidence>
<dbReference type="EMBL" id="FQUU01000002">
    <property type="protein sequence ID" value="SHE55331.1"/>
    <property type="molecule type" value="Genomic_DNA"/>
</dbReference>
<dbReference type="SMART" id="SM00448">
    <property type="entry name" value="REC"/>
    <property type="match status" value="1"/>
</dbReference>
<proteinExistence type="predicted"/>
<accession>A0A1M4UEU7</accession>
<dbReference type="GO" id="GO:0000160">
    <property type="term" value="P:phosphorelay signal transduction system"/>
    <property type="evidence" value="ECO:0007669"/>
    <property type="project" value="InterPro"/>
</dbReference>
<dbReference type="InterPro" id="IPR052893">
    <property type="entry name" value="TCS_response_regulator"/>
</dbReference>
<dbReference type="InterPro" id="IPR011006">
    <property type="entry name" value="CheY-like_superfamily"/>
</dbReference>
<keyword evidence="1" id="KW-0597">Phosphoprotein</keyword>
<feature type="modified residue" description="4-aspartylphosphate" evidence="1">
    <location>
        <position position="65"/>
    </location>
</feature>
<dbReference type="PANTHER" id="PTHR44520">
    <property type="entry name" value="RESPONSE REGULATOR RCP1-RELATED"/>
    <property type="match status" value="1"/>
</dbReference>
<organism evidence="3 4">
    <name type="scientific">Flavisolibacter ginsengisoli DSM 18119</name>
    <dbReference type="NCBI Taxonomy" id="1121884"/>
    <lineage>
        <taxon>Bacteria</taxon>
        <taxon>Pseudomonadati</taxon>
        <taxon>Bacteroidota</taxon>
        <taxon>Chitinophagia</taxon>
        <taxon>Chitinophagales</taxon>
        <taxon>Chitinophagaceae</taxon>
        <taxon>Flavisolibacter</taxon>
    </lineage>
</organism>
<dbReference type="STRING" id="1121884.SAMN02745131_00630"/>
<evidence type="ECO:0000313" key="3">
    <source>
        <dbReference type="EMBL" id="SHE55331.1"/>
    </source>
</evidence>
<dbReference type="Proteomes" id="UP000184048">
    <property type="component" value="Unassembled WGS sequence"/>
</dbReference>
<keyword evidence="4" id="KW-1185">Reference proteome</keyword>
<dbReference type="AlphaFoldDB" id="A0A1M4UEU7"/>
<sequence>MEILTQQPTVLWVDDDVDDLMMIGHVLNEMGHRVNLVEAGNGKEALDLLKEMYEHEQSPCLIVLDLNMPGMDGKQTLQYIRSQTDFKLIPIVVFTTSDRAADVAFCKQYNVPLFTKPIDYKSLKNTMGHILGFCKAGDAIKMENTKYK</sequence>
<feature type="domain" description="Response regulatory" evidence="2">
    <location>
        <begin position="9"/>
        <end position="131"/>
    </location>
</feature>
<dbReference type="RefSeq" id="WP_072833778.1">
    <property type="nucleotide sequence ID" value="NZ_FQUU01000002.1"/>
</dbReference>
<gene>
    <name evidence="3" type="ORF">SAMN02745131_00630</name>
</gene>
<protein>
    <submittedName>
        <fullName evidence="3">Response regulator receiver domain-containing protein</fullName>
    </submittedName>
</protein>
<name>A0A1M4UEU7_9BACT</name>
<dbReference type="Gene3D" id="3.40.50.2300">
    <property type="match status" value="1"/>
</dbReference>
<evidence type="ECO:0000313" key="4">
    <source>
        <dbReference type="Proteomes" id="UP000184048"/>
    </source>
</evidence>
<dbReference type="PROSITE" id="PS50110">
    <property type="entry name" value="RESPONSE_REGULATORY"/>
    <property type="match status" value="1"/>
</dbReference>
<dbReference type="OrthoDB" id="7631574at2"/>
<dbReference type="InterPro" id="IPR001789">
    <property type="entry name" value="Sig_transdc_resp-reg_receiver"/>
</dbReference>
<dbReference type="SUPFAM" id="SSF52172">
    <property type="entry name" value="CheY-like"/>
    <property type="match status" value="1"/>
</dbReference>
<reference evidence="3 4" key="1">
    <citation type="submission" date="2016-11" db="EMBL/GenBank/DDBJ databases">
        <authorList>
            <person name="Jaros S."/>
            <person name="Januszkiewicz K."/>
            <person name="Wedrychowicz H."/>
        </authorList>
    </citation>
    <scope>NUCLEOTIDE SEQUENCE [LARGE SCALE GENOMIC DNA]</scope>
    <source>
        <strain evidence="3 4">DSM 18119</strain>
    </source>
</reference>